<reference evidence="2" key="2">
    <citation type="submission" date="2019-10" db="EMBL/GenBank/DDBJ databases">
        <title>A de novo genome assembly of a pear dwarfing rootstock.</title>
        <authorList>
            <person name="Wang F."/>
            <person name="Wang J."/>
            <person name="Li S."/>
            <person name="Zhang Y."/>
            <person name="Fang M."/>
            <person name="Ma L."/>
            <person name="Zhao Y."/>
            <person name="Jiang S."/>
        </authorList>
    </citation>
    <scope>NUCLEOTIDE SEQUENCE [LARGE SCALE GENOMIC DNA]</scope>
</reference>
<proteinExistence type="predicted"/>
<dbReference type="AlphaFoldDB" id="A0A5N5FZ77"/>
<gene>
    <name evidence="1" type="ORF">D8674_006437</name>
</gene>
<evidence type="ECO:0000313" key="1">
    <source>
        <dbReference type="EMBL" id="KAB2606720.1"/>
    </source>
</evidence>
<dbReference type="EMBL" id="SMOL01000559">
    <property type="protein sequence ID" value="KAB2606720.1"/>
    <property type="molecule type" value="Genomic_DNA"/>
</dbReference>
<reference evidence="1 2" key="1">
    <citation type="submission" date="2019-09" db="EMBL/GenBank/DDBJ databases">
        <authorList>
            <person name="Ou C."/>
        </authorList>
    </citation>
    <scope>NUCLEOTIDE SEQUENCE [LARGE SCALE GENOMIC DNA]</scope>
    <source>
        <strain evidence="1">S2</strain>
        <tissue evidence="1">Leaf</tissue>
    </source>
</reference>
<accession>A0A5N5FZ77</accession>
<evidence type="ECO:0000313" key="2">
    <source>
        <dbReference type="Proteomes" id="UP000327157"/>
    </source>
</evidence>
<name>A0A5N5FZ77_9ROSA</name>
<sequence>MQFAAYRKRRLASFYFKLIWFLLNESKIIRLEPVDFIYRLQVNPIIPKYKRSKHYR</sequence>
<keyword evidence="2" id="KW-1185">Reference proteome</keyword>
<protein>
    <submittedName>
        <fullName evidence="1">Uncharacterized protein</fullName>
    </submittedName>
</protein>
<organism evidence="1 2">
    <name type="scientific">Pyrus ussuriensis x Pyrus communis</name>
    <dbReference type="NCBI Taxonomy" id="2448454"/>
    <lineage>
        <taxon>Eukaryota</taxon>
        <taxon>Viridiplantae</taxon>
        <taxon>Streptophyta</taxon>
        <taxon>Embryophyta</taxon>
        <taxon>Tracheophyta</taxon>
        <taxon>Spermatophyta</taxon>
        <taxon>Magnoliopsida</taxon>
        <taxon>eudicotyledons</taxon>
        <taxon>Gunneridae</taxon>
        <taxon>Pentapetalae</taxon>
        <taxon>rosids</taxon>
        <taxon>fabids</taxon>
        <taxon>Rosales</taxon>
        <taxon>Rosaceae</taxon>
        <taxon>Amygdaloideae</taxon>
        <taxon>Maleae</taxon>
        <taxon>Pyrus</taxon>
    </lineage>
</organism>
<reference evidence="1 2" key="3">
    <citation type="submission" date="2019-11" db="EMBL/GenBank/DDBJ databases">
        <title>A de novo genome assembly of a pear dwarfing rootstock.</title>
        <authorList>
            <person name="Wang F."/>
            <person name="Wang J."/>
            <person name="Li S."/>
            <person name="Zhang Y."/>
            <person name="Fang M."/>
            <person name="Ma L."/>
            <person name="Zhao Y."/>
            <person name="Jiang S."/>
        </authorList>
    </citation>
    <scope>NUCLEOTIDE SEQUENCE [LARGE SCALE GENOMIC DNA]</scope>
    <source>
        <strain evidence="1">S2</strain>
        <tissue evidence="1">Leaf</tissue>
    </source>
</reference>
<dbReference type="Proteomes" id="UP000327157">
    <property type="component" value="Chromosome 11"/>
</dbReference>
<comment type="caution">
    <text evidence="1">The sequence shown here is derived from an EMBL/GenBank/DDBJ whole genome shotgun (WGS) entry which is preliminary data.</text>
</comment>